<dbReference type="Pfam" id="PF00560">
    <property type="entry name" value="LRR_1"/>
    <property type="match status" value="4"/>
</dbReference>
<dbReference type="Proteomes" id="UP000004995">
    <property type="component" value="Unassembled WGS sequence"/>
</dbReference>
<dbReference type="InterPro" id="IPR011009">
    <property type="entry name" value="Kinase-like_dom_sf"/>
</dbReference>
<sequence>MARATQLIYLLLCFCSYALLSQGNNSSTDEHALLSFKFMLSSGQSSLLASWNMSSHYCSWPGVVCSSRHPDRVVALNLGSFNLSGHISPFLGNLSFLRKLVLCENQLIGQIPLELGHLGRLQVLNMSQNHLEGSIPKTLGGCRKLKKLDLHDNQLQGEIPYEIGTLGNLVSLNFGRNGLTGEIPRSLSGLISIKQLSLYTNRLFGEIPHFGGNFTNLQLLELHENMLSGAIPSSLGMLPSLSGLSLGFNSLSGLIPTSLWNISSLIRFSVHHNMLSGTIPRNAFNNVPHLRVLFMDNNQLYGPIPVSISNSSDMMMLQVMNNSFSGILPPALGRLRSLSFLQLSFNYFQAKEPKDWDFLTALTNCSELQVLDLSLNSFGGVLPDSLSNLSASLEHLFLLDNEISGNIPKDIGNLISLQTLALGGNFFSGVLPSSLCSLKSLVRLYLVDNDITGTIPLAIGNLSELADLELSSNYIRGTIPSTLGNLTKLSMLGLSQNYLAGPIPREIFSISTLSLGLYLSNNNLEGSLPQEIGNLKNLISFDAESNSLSGEIPTTIGDCELLLNLFLQNNTLNGSIPLALSQMSGLEIIDLSSNNLSGQLPKSLGNLTMLHYLNLSFNNLSGEVPDFGLFTNFTAISIQGNDKLCGGVPGLHLPACPVQLSKKKHKFLVIPIVISLVTTLVVLVLLCMLLIWRKKIKTNILSTHSMQGHPLISYSQLLRATNSFSETNLLGSGSFGSVYKGELNAQEGGSTNLVAVKVLKLQTPKALKSFTAECEALRNMRHRNLVKIHTICSSIDTMGNDFRAIVYDFMPNGSLESWLHPDINCLAEQRYLNLLERVTILLDVAYALDHLHCHGPEPVVHCDIKSSNVLLDADMVAHVGDFGLAKVLVQGSSLLQQSASSMGFRGTIGYAAPEYGAGNMVSTHGDIYSYGILVLETITGNRPTDSRYRQGLDLREHVDLSLHDRTMDAVDTRLLVDLENELHTIGDSSYNRKIDCIVSLLSLGVSCTQELPSQRMPTESIIKELLAIKDSLLREQRT</sequence>
<evidence type="ECO:0000256" key="10">
    <source>
        <dbReference type="ARBA" id="ARBA00022692"/>
    </source>
</evidence>
<keyword evidence="6" id="KW-0723">Serine/threonine-protein kinase</keyword>
<dbReference type="Pfam" id="PF13855">
    <property type="entry name" value="LRR_8"/>
    <property type="match status" value="1"/>
</dbReference>
<dbReference type="InterPro" id="IPR013210">
    <property type="entry name" value="LRR_N_plant-typ"/>
</dbReference>
<comment type="catalytic activity">
    <reaction evidence="20">
        <text>L-threonyl-[protein] + ATP = O-phospho-L-threonyl-[protein] + ADP + H(+)</text>
        <dbReference type="Rhea" id="RHEA:46608"/>
        <dbReference type="Rhea" id="RHEA-COMP:11060"/>
        <dbReference type="Rhea" id="RHEA-COMP:11605"/>
        <dbReference type="ChEBI" id="CHEBI:15378"/>
        <dbReference type="ChEBI" id="CHEBI:30013"/>
        <dbReference type="ChEBI" id="CHEBI:30616"/>
        <dbReference type="ChEBI" id="CHEBI:61977"/>
        <dbReference type="ChEBI" id="CHEBI:456216"/>
        <dbReference type="EC" id="2.7.11.1"/>
    </reaction>
</comment>
<feature type="signal peptide" evidence="27">
    <location>
        <begin position="1"/>
        <end position="23"/>
    </location>
</feature>
<dbReference type="Pfam" id="PF08263">
    <property type="entry name" value="LRRNT_2"/>
    <property type="match status" value="1"/>
</dbReference>
<protein>
    <recommendedName>
        <fullName evidence="24">Receptor kinase-like protein Xa21</fullName>
        <ecNumber evidence="4">2.7.11.1</ecNumber>
    </recommendedName>
</protein>
<dbReference type="InterPro" id="IPR003591">
    <property type="entry name" value="Leu-rich_rpt_typical-subtyp"/>
</dbReference>
<reference evidence="30" key="3">
    <citation type="submission" date="2018-08" db="UniProtKB">
        <authorList>
            <consortium name="EnsemblPlants"/>
        </authorList>
    </citation>
    <scope>IDENTIFICATION</scope>
    <source>
        <strain evidence="30">Yugu1</strain>
    </source>
</reference>
<keyword evidence="19" id="KW-0325">Glycoprotein</keyword>
<dbReference type="InterPro" id="IPR000719">
    <property type="entry name" value="Prot_kinase_dom"/>
</dbReference>
<reference evidence="29 31" key="1">
    <citation type="journal article" date="2012" name="Nat. Biotechnol.">
        <title>Reference genome sequence of the model plant Setaria.</title>
        <authorList>
            <person name="Bennetzen J.L."/>
            <person name="Schmutz J."/>
            <person name="Wang H."/>
            <person name="Percifield R."/>
            <person name="Hawkins J."/>
            <person name="Pontaroli A.C."/>
            <person name="Estep M."/>
            <person name="Feng L."/>
            <person name="Vaughn J.N."/>
            <person name="Grimwood J."/>
            <person name="Jenkins J."/>
            <person name="Barry K."/>
            <person name="Lindquist E."/>
            <person name="Hellsten U."/>
            <person name="Deshpande S."/>
            <person name="Wang X."/>
            <person name="Wu X."/>
            <person name="Mitros T."/>
            <person name="Triplett J."/>
            <person name="Yang X."/>
            <person name="Ye C.Y."/>
            <person name="Mauro-Herrera M."/>
            <person name="Wang L."/>
            <person name="Li P."/>
            <person name="Sharma M."/>
            <person name="Sharma R."/>
            <person name="Ronald P.C."/>
            <person name="Panaud O."/>
            <person name="Kellogg E.A."/>
            <person name="Brutnell T.P."/>
            <person name="Doust A.N."/>
            <person name="Tuskan G.A."/>
            <person name="Rokhsar D."/>
            <person name="Devos K.M."/>
        </authorList>
    </citation>
    <scope>NUCLEOTIDE SEQUENCE [LARGE SCALE GENOMIC DNA]</scope>
    <source>
        <strain evidence="31">cv. Yugu1</strain>
        <strain evidence="29">Yugu1</strain>
    </source>
</reference>
<evidence type="ECO:0000313" key="30">
    <source>
        <dbReference type="EnsemblPlants" id="KQL00860"/>
    </source>
</evidence>
<feature type="domain" description="Protein kinase" evidence="28">
    <location>
        <begin position="724"/>
        <end position="1033"/>
    </location>
</feature>
<dbReference type="GO" id="GO:0005886">
    <property type="term" value="C:plasma membrane"/>
    <property type="evidence" value="ECO:0007669"/>
    <property type="project" value="UniProtKB-SubCell"/>
</dbReference>
<keyword evidence="11 27" id="KW-0732">Signal</keyword>
<evidence type="ECO:0000256" key="7">
    <source>
        <dbReference type="ARBA" id="ARBA00022553"/>
    </source>
</evidence>
<dbReference type="InterPro" id="IPR008271">
    <property type="entry name" value="Ser/Thr_kinase_AS"/>
</dbReference>
<evidence type="ECO:0000256" key="19">
    <source>
        <dbReference type="ARBA" id="ARBA00023180"/>
    </source>
</evidence>
<keyword evidence="7" id="KW-0597">Phosphoprotein</keyword>
<accession>K3YG06</accession>
<keyword evidence="16 26" id="KW-1133">Transmembrane helix</keyword>
<keyword evidence="5" id="KW-1003">Cell membrane</keyword>
<evidence type="ECO:0000256" key="15">
    <source>
        <dbReference type="ARBA" id="ARBA00022840"/>
    </source>
</evidence>
<keyword evidence="10 26" id="KW-0812">Transmembrane</keyword>
<dbReference type="EnsemblPlants" id="KQL00860">
    <property type="protein sequence ID" value="KQL00860"/>
    <property type="gene ID" value="SETIT_013174mg"/>
</dbReference>
<comment type="similarity">
    <text evidence="3">Belongs to the protein kinase superfamily. Ser/Thr protein kinase family.</text>
</comment>
<dbReference type="GO" id="GO:0005789">
    <property type="term" value="C:endoplasmic reticulum membrane"/>
    <property type="evidence" value="ECO:0007669"/>
    <property type="project" value="UniProtKB-SubCell"/>
</dbReference>
<dbReference type="GeneID" id="101762490"/>
<evidence type="ECO:0000256" key="4">
    <source>
        <dbReference type="ARBA" id="ARBA00012513"/>
    </source>
</evidence>
<dbReference type="InterPro" id="IPR055414">
    <property type="entry name" value="LRR_R13L4/SHOC2-like"/>
</dbReference>
<evidence type="ECO:0000256" key="23">
    <source>
        <dbReference type="ARBA" id="ARBA00056628"/>
    </source>
</evidence>
<dbReference type="GO" id="GO:0004674">
    <property type="term" value="F:protein serine/threonine kinase activity"/>
    <property type="evidence" value="ECO:0007669"/>
    <property type="project" value="UniProtKB-KW"/>
</dbReference>
<evidence type="ECO:0000256" key="18">
    <source>
        <dbReference type="ARBA" id="ARBA00023170"/>
    </source>
</evidence>
<dbReference type="FunFam" id="3.80.10.10:FF:000041">
    <property type="entry name" value="LRR receptor-like serine/threonine-protein kinase ERECTA"/>
    <property type="match status" value="1"/>
</dbReference>
<reference evidence="29" key="2">
    <citation type="submission" date="2015-07" db="EMBL/GenBank/DDBJ databases">
        <authorList>
            <person name="Noorani M."/>
        </authorList>
    </citation>
    <scope>NUCLEOTIDE SEQUENCE</scope>
    <source>
        <strain evidence="29">Yugu1</strain>
    </source>
</reference>
<dbReference type="Pfam" id="PF23598">
    <property type="entry name" value="LRR_14"/>
    <property type="match status" value="1"/>
</dbReference>
<keyword evidence="14" id="KW-0418">Kinase</keyword>
<dbReference type="Gene3D" id="3.80.10.10">
    <property type="entry name" value="Ribonuclease Inhibitor"/>
    <property type="match status" value="3"/>
</dbReference>
<keyword evidence="13 25" id="KW-0547">Nucleotide-binding</keyword>
<keyword evidence="17 26" id="KW-0472">Membrane</keyword>
<evidence type="ECO:0000256" key="13">
    <source>
        <dbReference type="ARBA" id="ARBA00022741"/>
    </source>
</evidence>
<dbReference type="OMA" id="QMSENFF"/>
<evidence type="ECO:0000256" key="6">
    <source>
        <dbReference type="ARBA" id="ARBA00022527"/>
    </source>
</evidence>
<dbReference type="SMART" id="SM00220">
    <property type="entry name" value="S_TKc"/>
    <property type="match status" value="1"/>
</dbReference>
<dbReference type="HOGENOM" id="CLU_000288_22_0_1"/>
<dbReference type="eggNOG" id="ENOG502QPYS">
    <property type="taxonomic scope" value="Eukaryota"/>
</dbReference>
<feature type="chain" id="PRO_5010969111" description="Receptor kinase-like protein Xa21" evidence="27">
    <location>
        <begin position="24"/>
        <end position="1038"/>
    </location>
</feature>
<comment type="catalytic activity">
    <reaction evidence="21">
        <text>L-seryl-[protein] + ATP = O-phospho-L-seryl-[protein] + ADP + H(+)</text>
        <dbReference type="Rhea" id="RHEA:17989"/>
        <dbReference type="Rhea" id="RHEA-COMP:9863"/>
        <dbReference type="Rhea" id="RHEA-COMP:11604"/>
        <dbReference type="ChEBI" id="CHEBI:15378"/>
        <dbReference type="ChEBI" id="CHEBI:29999"/>
        <dbReference type="ChEBI" id="CHEBI:30616"/>
        <dbReference type="ChEBI" id="CHEBI:83421"/>
        <dbReference type="ChEBI" id="CHEBI:456216"/>
        <dbReference type="EC" id="2.7.11.1"/>
    </reaction>
</comment>
<keyword evidence="9" id="KW-0808">Transferase</keyword>
<dbReference type="InterPro" id="IPR001611">
    <property type="entry name" value="Leu-rich_rpt"/>
</dbReference>
<dbReference type="SUPFAM" id="SSF56112">
    <property type="entry name" value="Protein kinase-like (PK-like)"/>
    <property type="match status" value="1"/>
</dbReference>
<dbReference type="FunFam" id="3.80.10.10:FF:000275">
    <property type="entry name" value="Leucine-rich repeat receptor-like protein kinase"/>
    <property type="match status" value="1"/>
</dbReference>
<evidence type="ECO:0000256" key="2">
    <source>
        <dbReference type="ARBA" id="ARBA00004389"/>
    </source>
</evidence>
<keyword evidence="18" id="KW-0675">Receptor</keyword>
<evidence type="ECO:0000256" key="1">
    <source>
        <dbReference type="ARBA" id="ARBA00004251"/>
    </source>
</evidence>
<evidence type="ECO:0000256" key="14">
    <source>
        <dbReference type="ARBA" id="ARBA00022777"/>
    </source>
</evidence>
<comment type="function">
    <text evidence="22">Receptor kinase that detects X.oryzae pv. oryzae protein Ax21 to promote innate immunity. Following X.oryzae pv. oryzae protein Ax21 detection, undergoes cleavage, releasing the processed protein kinase Xa21 chain.</text>
</comment>
<keyword evidence="15 25" id="KW-0067">ATP-binding</keyword>
<dbReference type="PROSITE" id="PS00108">
    <property type="entry name" value="PROTEIN_KINASE_ST"/>
    <property type="match status" value="1"/>
</dbReference>
<dbReference type="GO" id="GO:0005524">
    <property type="term" value="F:ATP binding"/>
    <property type="evidence" value="ECO:0007669"/>
    <property type="project" value="UniProtKB-UniRule"/>
</dbReference>
<evidence type="ECO:0000259" key="28">
    <source>
        <dbReference type="PROSITE" id="PS50011"/>
    </source>
</evidence>
<dbReference type="Gramene" id="KQL00860">
    <property type="protein sequence ID" value="KQL00860"/>
    <property type="gene ID" value="SETIT_013174mg"/>
</dbReference>
<evidence type="ECO:0000313" key="31">
    <source>
        <dbReference type="Proteomes" id="UP000004995"/>
    </source>
</evidence>
<evidence type="ECO:0000256" key="26">
    <source>
        <dbReference type="SAM" id="Phobius"/>
    </source>
</evidence>
<dbReference type="EMBL" id="CM003533">
    <property type="protein sequence ID" value="RCV30101.1"/>
    <property type="molecule type" value="Genomic_DNA"/>
</dbReference>
<evidence type="ECO:0000256" key="17">
    <source>
        <dbReference type="ARBA" id="ARBA00023136"/>
    </source>
</evidence>
<dbReference type="EMBL" id="AGNK02003576">
    <property type="status" value="NOT_ANNOTATED_CDS"/>
    <property type="molecule type" value="Genomic_DNA"/>
</dbReference>
<dbReference type="SMART" id="SM00369">
    <property type="entry name" value="LRR_TYP"/>
    <property type="match status" value="10"/>
</dbReference>
<dbReference type="EC" id="2.7.11.1" evidence="4"/>
<evidence type="ECO:0000256" key="16">
    <source>
        <dbReference type="ARBA" id="ARBA00022989"/>
    </source>
</evidence>
<dbReference type="Pfam" id="PF00069">
    <property type="entry name" value="Pkinase"/>
    <property type="match status" value="1"/>
</dbReference>
<dbReference type="PANTHER" id="PTHR27008">
    <property type="entry name" value="OS04G0122200 PROTEIN"/>
    <property type="match status" value="1"/>
</dbReference>
<comment type="subcellular location">
    <subcellularLocation>
        <location evidence="1">Cell membrane</location>
        <topology evidence="1">Single-pass type I membrane protein</topology>
    </subcellularLocation>
    <subcellularLocation>
        <location evidence="2">Endoplasmic reticulum membrane</location>
        <topology evidence="2">Single-pass membrane protein</topology>
    </subcellularLocation>
</comment>
<keyword evidence="31" id="KW-1185">Reference proteome</keyword>
<dbReference type="Gene3D" id="1.10.510.10">
    <property type="entry name" value="Transferase(Phosphotransferase) domain 1"/>
    <property type="match status" value="1"/>
</dbReference>
<dbReference type="FunFam" id="3.30.200.20:FF:000432">
    <property type="entry name" value="LRR receptor-like serine/threonine-protein kinase EFR"/>
    <property type="match status" value="1"/>
</dbReference>
<dbReference type="InterPro" id="IPR032675">
    <property type="entry name" value="LRR_dom_sf"/>
</dbReference>
<dbReference type="PANTHER" id="PTHR27008:SF588">
    <property type="entry name" value="RECEPTOR KINASE-LIKE PROTEIN XA21"/>
    <property type="match status" value="1"/>
</dbReference>
<comment type="function">
    <text evidence="23">The processed protein kinase Xa21 chain released by protein cleavage after X.oryzae pv. oryzae protein Ax21 detection translocates into the nucleus where it can bind and regulate WRKY62, a transcription factor. Confers resistance to the bacterial pathogen X.oryzae pv. oryzae (Xoo).</text>
</comment>
<evidence type="ECO:0000256" key="24">
    <source>
        <dbReference type="ARBA" id="ARBA00072040"/>
    </source>
</evidence>
<dbReference type="InterPro" id="IPR017441">
    <property type="entry name" value="Protein_kinase_ATP_BS"/>
</dbReference>
<feature type="binding site" evidence="25">
    <location>
        <position position="757"/>
    </location>
    <ligand>
        <name>ATP</name>
        <dbReference type="ChEBI" id="CHEBI:30616"/>
    </ligand>
</feature>
<dbReference type="RefSeq" id="XP_022683257.1">
    <property type="nucleotide sequence ID" value="XM_022827522.1"/>
</dbReference>
<evidence type="ECO:0000256" key="25">
    <source>
        <dbReference type="PROSITE-ProRule" id="PRU10141"/>
    </source>
</evidence>
<evidence type="ECO:0000256" key="11">
    <source>
        <dbReference type="ARBA" id="ARBA00022729"/>
    </source>
</evidence>
<keyword evidence="12" id="KW-0677">Repeat</keyword>
<evidence type="ECO:0000313" key="29">
    <source>
        <dbReference type="EMBL" id="RCV30101.1"/>
    </source>
</evidence>
<dbReference type="FunFam" id="1.10.510.10:FF:000358">
    <property type="entry name" value="Putative leucine-rich repeat receptor-like serine/threonine-protein kinase"/>
    <property type="match status" value="1"/>
</dbReference>
<dbReference type="PROSITE" id="PS50011">
    <property type="entry name" value="PROTEIN_KINASE_DOM"/>
    <property type="match status" value="1"/>
</dbReference>
<evidence type="ECO:0000256" key="12">
    <source>
        <dbReference type="ARBA" id="ARBA00022737"/>
    </source>
</evidence>
<evidence type="ECO:0000256" key="27">
    <source>
        <dbReference type="SAM" id="SignalP"/>
    </source>
</evidence>
<feature type="transmembrane region" description="Helical" evidence="26">
    <location>
        <begin position="667"/>
        <end position="692"/>
    </location>
</feature>
<evidence type="ECO:0000256" key="3">
    <source>
        <dbReference type="ARBA" id="ARBA00008684"/>
    </source>
</evidence>
<dbReference type="AlphaFoldDB" id="K3YG06"/>
<keyword evidence="8" id="KW-0433">Leucine-rich repeat</keyword>
<dbReference type="OrthoDB" id="676979at2759"/>
<evidence type="ECO:0000256" key="22">
    <source>
        <dbReference type="ARBA" id="ARBA00054320"/>
    </source>
</evidence>
<proteinExistence type="inferred from homology"/>
<evidence type="ECO:0000256" key="20">
    <source>
        <dbReference type="ARBA" id="ARBA00047899"/>
    </source>
</evidence>
<dbReference type="PROSITE" id="PS00107">
    <property type="entry name" value="PROTEIN_KINASE_ATP"/>
    <property type="match status" value="1"/>
</dbReference>
<dbReference type="InterPro" id="IPR051809">
    <property type="entry name" value="Plant_receptor-like_S/T_kinase"/>
</dbReference>
<evidence type="ECO:0000256" key="8">
    <source>
        <dbReference type="ARBA" id="ARBA00022614"/>
    </source>
</evidence>
<name>K3YG06_SETIT</name>
<dbReference type="FunFam" id="3.80.10.10:FF:000288">
    <property type="entry name" value="LRR receptor-like serine/threonine-protein kinase EFR"/>
    <property type="match status" value="1"/>
</dbReference>
<organism evidence="30 31">
    <name type="scientific">Setaria italica</name>
    <name type="common">Foxtail millet</name>
    <name type="synonym">Panicum italicum</name>
    <dbReference type="NCBI Taxonomy" id="4555"/>
    <lineage>
        <taxon>Eukaryota</taxon>
        <taxon>Viridiplantae</taxon>
        <taxon>Streptophyta</taxon>
        <taxon>Embryophyta</taxon>
        <taxon>Tracheophyta</taxon>
        <taxon>Spermatophyta</taxon>
        <taxon>Magnoliopsida</taxon>
        <taxon>Liliopsida</taxon>
        <taxon>Poales</taxon>
        <taxon>Poaceae</taxon>
        <taxon>PACMAD clade</taxon>
        <taxon>Panicoideae</taxon>
        <taxon>Panicodae</taxon>
        <taxon>Paniceae</taxon>
        <taxon>Cenchrinae</taxon>
        <taxon>Setaria</taxon>
    </lineage>
</organism>
<dbReference type="Gene3D" id="3.30.200.20">
    <property type="entry name" value="Phosphorylase Kinase, domain 1"/>
    <property type="match status" value="1"/>
</dbReference>
<evidence type="ECO:0000256" key="21">
    <source>
        <dbReference type="ARBA" id="ARBA00048679"/>
    </source>
</evidence>
<dbReference type="SUPFAM" id="SSF52058">
    <property type="entry name" value="L domain-like"/>
    <property type="match status" value="2"/>
</dbReference>
<evidence type="ECO:0000256" key="5">
    <source>
        <dbReference type="ARBA" id="ARBA00022475"/>
    </source>
</evidence>
<gene>
    <name evidence="30" type="primary">LOC101762490</name>
    <name evidence="29" type="ORF">SETIT_6G067100v2</name>
</gene>
<evidence type="ECO:0000256" key="9">
    <source>
        <dbReference type="ARBA" id="ARBA00022679"/>
    </source>
</evidence>